<dbReference type="RefSeq" id="XP_009059894.1">
    <property type="nucleotide sequence ID" value="XM_009061646.1"/>
</dbReference>
<dbReference type="Gene3D" id="3.10.250.10">
    <property type="entry name" value="SRCR-like domain"/>
    <property type="match status" value="1"/>
</dbReference>
<organism evidence="4 5">
    <name type="scientific">Lottia gigantea</name>
    <name type="common">Giant owl limpet</name>
    <dbReference type="NCBI Taxonomy" id="225164"/>
    <lineage>
        <taxon>Eukaryota</taxon>
        <taxon>Metazoa</taxon>
        <taxon>Spiralia</taxon>
        <taxon>Lophotrochozoa</taxon>
        <taxon>Mollusca</taxon>
        <taxon>Gastropoda</taxon>
        <taxon>Patellogastropoda</taxon>
        <taxon>Lottioidea</taxon>
        <taxon>Lottiidae</taxon>
        <taxon>Lottia</taxon>
    </lineage>
</organism>
<sequence>VRLVGGNSSYQGRLEYFHNGEWGTICGDMFGNTEASVACRQLGFTTQGAHYESNAFFGEGTGPIWLDDLRCNGEEKYLTDCLNAGWGEHNCRHQHDVSVICTGKQYSHSFDTHVKTLN</sequence>
<dbReference type="SUPFAM" id="SSF56487">
    <property type="entry name" value="SRCR-like"/>
    <property type="match status" value="1"/>
</dbReference>
<dbReference type="HOGENOM" id="CLU_002555_6_1_1"/>
<dbReference type="PROSITE" id="PS50287">
    <property type="entry name" value="SRCR_2"/>
    <property type="match status" value="1"/>
</dbReference>
<reference evidence="4 5" key="1">
    <citation type="journal article" date="2013" name="Nature">
        <title>Insights into bilaterian evolution from three spiralian genomes.</title>
        <authorList>
            <person name="Simakov O."/>
            <person name="Marletaz F."/>
            <person name="Cho S.J."/>
            <person name="Edsinger-Gonzales E."/>
            <person name="Havlak P."/>
            <person name="Hellsten U."/>
            <person name="Kuo D.H."/>
            <person name="Larsson T."/>
            <person name="Lv J."/>
            <person name="Arendt D."/>
            <person name="Savage R."/>
            <person name="Osoegawa K."/>
            <person name="de Jong P."/>
            <person name="Grimwood J."/>
            <person name="Chapman J.A."/>
            <person name="Shapiro H."/>
            <person name="Aerts A."/>
            <person name="Otillar R.P."/>
            <person name="Terry A.Y."/>
            <person name="Boore J.L."/>
            <person name="Grigoriev I.V."/>
            <person name="Lindberg D.R."/>
            <person name="Seaver E.C."/>
            <person name="Weisblat D.A."/>
            <person name="Putnam N.H."/>
            <person name="Rokhsar D.S."/>
        </authorList>
    </citation>
    <scope>NUCLEOTIDE SEQUENCE [LARGE SCALE GENOMIC DNA]</scope>
</reference>
<feature type="non-terminal residue" evidence="4">
    <location>
        <position position="1"/>
    </location>
</feature>
<dbReference type="PANTHER" id="PTHR48071:SF27">
    <property type="entry name" value="SCAVENGER RECEPTOR CYSTEINE-RICH TYPE 1 PROTEIN M130-LIKE"/>
    <property type="match status" value="1"/>
</dbReference>
<keyword evidence="1 2" id="KW-1015">Disulfide bond</keyword>
<dbReference type="OMA" id="IFTAVEW"/>
<feature type="domain" description="SRCR" evidence="3">
    <location>
        <begin position="1"/>
        <end position="102"/>
    </location>
</feature>
<name>V4A8C3_LOTGI</name>
<gene>
    <name evidence="4" type="ORF">LOTGIDRAFT_125182</name>
</gene>
<dbReference type="PRINTS" id="PR00258">
    <property type="entry name" value="SPERACTRCPTR"/>
</dbReference>
<dbReference type="EMBL" id="KB202591">
    <property type="protein sequence ID" value="ESO89536.1"/>
    <property type="molecule type" value="Genomic_DNA"/>
</dbReference>
<dbReference type="GO" id="GO:0016020">
    <property type="term" value="C:membrane"/>
    <property type="evidence" value="ECO:0007669"/>
    <property type="project" value="InterPro"/>
</dbReference>
<feature type="disulfide bond" evidence="2">
    <location>
        <begin position="71"/>
        <end position="81"/>
    </location>
</feature>
<evidence type="ECO:0000256" key="1">
    <source>
        <dbReference type="ARBA" id="ARBA00023157"/>
    </source>
</evidence>
<evidence type="ECO:0000313" key="5">
    <source>
        <dbReference type="Proteomes" id="UP000030746"/>
    </source>
</evidence>
<evidence type="ECO:0000256" key="2">
    <source>
        <dbReference type="PROSITE-ProRule" id="PRU00196"/>
    </source>
</evidence>
<keyword evidence="5" id="KW-1185">Reference proteome</keyword>
<comment type="caution">
    <text evidence="2">Lacks conserved residue(s) required for the propagation of feature annotation.</text>
</comment>
<dbReference type="KEGG" id="lgi:LOTGIDRAFT_125182"/>
<evidence type="ECO:0000313" key="4">
    <source>
        <dbReference type="EMBL" id="ESO89536.1"/>
    </source>
</evidence>
<accession>V4A8C3</accession>
<dbReference type="OrthoDB" id="422749at2759"/>
<dbReference type="FunFam" id="3.10.250.10:FF:000026">
    <property type="entry name" value="Tequila, isoform D"/>
    <property type="match status" value="1"/>
</dbReference>
<evidence type="ECO:0000259" key="3">
    <source>
        <dbReference type="PROSITE" id="PS50287"/>
    </source>
</evidence>
<dbReference type="GeneID" id="20232456"/>
<dbReference type="Pfam" id="PF00530">
    <property type="entry name" value="SRCR"/>
    <property type="match status" value="1"/>
</dbReference>
<dbReference type="PANTHER" id="PTHR48071">
    <property type="entry name" value="SRCR DOMAIN-CONTAINING PROTEIN"/>
    <property type="match status" value="1"/>
</dbReference>
<dbReference type="PROSITE" id="PS00420">
    <property type="entry name" value="SRCR_1"/>
    <property type="match status" value="1"/>
</dbReference>
<dbReference type="AlphaFoldDB" id="V4A8C3"/>
<proteinExistence type="predicted"/>
<dbReference type="InterPro" id="IPR036772">
    <property type="entry name" value="SRCR-like_dom_sf"/>
</dbReference>
<dbReference type="Proteomes" id="UP000030746">
    <property type="component" value="Unassembled WGS sequence"/>
</dbReference>
<dbReference type="InterPro" id="IPR001190">
    <property type="entry name" value="SRCR"/>
</dbReference>
<dbReference type="CTD" id="20232456"/>
<protein>
    <recommendedName>
        <fullName evidence="3">SRCR domain-containing protein</fullName>
    </recommendedName>
</protein>
<dbReference type="SMART" id="SM00202">
    <property type="entry name" value="SR"/>
    <property type="match status" value="1"/>
</dbReference>